<name>A0A1S2LQR0_9BACI</name>
<dbReference type="InterPro" id="IPR042185">
    <property type="entry name" value="Serpin_sf_2"/>
</dbReference>
<keyword evidence="2" id="KW-0732">Signal</keyword>
<dbReference type="SUPFAM" id="SSF56574">
    <property type="entry name" value="Serpins"/>
    <property type="match status" value="1"/>
</dbReference>
<proteinExistence type="inferred from homology"/>
<accession>A0A1S2LQR0</accession>
<dbReference type="InterPro" id="IPR023796">
    <property type="entry name" value="Serpin_dom"/>
</dbReference>
<comment type="caution">
    <text evidence="4">The sequence shown here is derived from an EMBL/GenBank/DDBJ whole genome shotgun (WGS) entry which is preliminary data.</text>
</comment>
<dbReference type="AlphaFoldDB" id="A0A1S2LQR0"/>
<reference evidence="4 5" key="1">
    <citation type="submission" date="2016-10" db="EMBL/GenBank/DDBJ databases">
        <title>Draft genome sequences of four alkaliphilic bacteria belonging to the Anaerobacillus genus.</title>
        <authorList>
            <person name="Bassil N.M."/>
            <person name="Lloyd J.R."/>
        </authorList>
    </citation>
    <scope>NUCLEOTIDE SEQUENCE [LARGE SCALE GENOMIC DNA]</scope>
    <source>
        <strain evidence="4 5">DSM 15340</strain>
    </source>
</reference>
<dbReference type="InterPro" id="IPR042178">
    <property type="entry name" value="Serpin_sf_1"/>
</dbReference>
<dbReference type="GO" id="GO:0005615">
    <property type="term" value="C:extracellular space"/>
    <property type="evidence" value="ECO:0007669"/>
    <property type="project" value="InterPro"/>
</dbReference>
<evidence type="ECO:0000256" key="2">
    <source>
        <dbReference type="SAM" id="SignalP"/>
    </source>
</evidence>
<dbReference type="InterPro" id="IPR000215">
    <property type="entry name" value="Serpin_fam"/>
</dbReference>
<organism evidence="4 5">
    <name type="scientific">Anaerobacillus arseniciselenatis</name>
    <dbReference type="NCBI Taxonomy" id="85682"/>
    <lineage>
        <taxon>Bacteria</taxon>
        <taxon>Bacillati</taxon>
        <taxon>Bacillota</taxon>
        <taxon>Bacilli</taxon>
        <taxon>Bacillales</taxon>
        <taxon>Bacillaceae</taxon>
        <taxon>Anaerobacillus</taxon>
    </lineage>
</organism>
<dbReference type="GO" id="GO:0004867">
    <property type="term" value="F:serine-type endopeptidase inhibitor activity"/>
    <property type="evidence" value="ECO:0007669"/>
    <property type="project" value="InterPro"/>
</dbReference>
<sequence>MVQKKYIALISLFSLLLFFTGCGQNASENKLVFSNEDVDENVVNHSNQFGFQLLKQLKEEDAGENIFISPLSISIALAMTVNGAEGETKQAMLEALQQQDVTVADMNASFQALMNIIQYSDPSVELSIANSLWAREDKSFFEQFITANETYYDAMVTSLDFQDPSASKIINDWVKDETRGKIEDIVDEQIDPRTVLFLINAIYFQGDWTEPFDENRTIEKPFYNANGTENDVAMMRNDGEFEYFENDLFQAIRLPYGEGQMVMDVYLPHEDVPSFLEQLSDDQWQEWAGSFQAKQGYLEMPRFTLEYEKSLVDVLKTLGMEIAFDENMANFGNMAEIPPNLYISEVLHKSFIEVSEKGTEAAAATSVEVSEESAPMYDFQMEVNRPFVYAIHDTKTEAVMFIGTVEDSLKFE</sequence>
<evidence type="ECO:0000259" key="3">
    <source>
        <dbReference type="SMART" id="SM00093"/>
    </source>
</evidence>
<dbReference type="PROSITE" id="PS00284">
    <property type="entry name" value="SERPIN"/>
    <property type="match status" value="1"/>
</dbReference>
<dbReference type="OrthoDB" id="9764871at2"/>
<dbReference type="PROSITE" id="PS51257">
    <property type="entry name" value="PROKAR_LIPOPROTEIN"/>
    <property type="match status" value="1"/>
</dbReference>
<dbReference type="EMBL" id="MLQQ01000004">
    <property type="protein sequence ID" value="OIJ14726.1"/>
    <property type="molecule type" value="Genomic_DNA"/>
</dbReference>
<dbReference type="Gene3D" id="2.30.39.10">
    <property type="entry name" value="Alpha-1-antitrypsin, domain 1"/>
    <property type="match status" value="1"/>
</dbReference>
<dbReference type="PANTHER" id="PTHR11461">
    <property type="entry name" value="SERINE PROTEASE INHIBITOR, SERPIN"/>
    <property type="match status" value="1"/>
</dbReference>
<feature type="signal peptide" evidence="2">
    <location>
        <begin position="1"/>
        <end position="26"/>
    </location>
</feature>
<dbReference type="FunFam" id="3.30.497.10:FF:000001">
    <property type="entry name" value="Serine protease inhibitor"/>
    <property type="match status" value="1"/>
</dbReference>
<dbReference type="SMART" id="SM00093">
    <property type="entry name" value="SERPIN"/>
    <property type="match status" value="1"/>
</dbReference>
<dbReference type="CDD" id="cd19588">
    <property type="entry name" value="serpin_miropin-like"/>
    <property type="match status" value="1"/>
</dbReference>
<dbReference type="Proteomes" id="UP000180098">
    <property type="component" value="Unassembled WGS sequence"/>
</dbReference>
<feature type="chain" id="PRO_5010262395" description="Serpin domain-containing protein" evidence="2">
    <location>
        <begin position="27"/>
        <end position="412"/>
    </location>
</feature>
<dbReference type="Pfam" id="PF00079">
    <property type="entry name" value="Serpin"/>
    <property type="match status" value="1"/>
</dbReference>
<evidence type="ECO:0000256" key="1">
    <source>
        <dbReference type="RuleBase" id="RU000411"/>
    </source>
</evidence>
<protein>
    <recommendedName>
        <fullName evidence="3">Serpin domain-containing protein</fullName>
    </recommendedName>
</protein>
<dbReference type="Gene3D" id="3.30.497.10">
    <property type="entry name" value="Antithrombin, subunit I, domain 2"/>
    <property type="match status" value="1"/>
</dbReference>
<keyword evidence="5" id="KW-1185">Reference proteome</keyword>
<gene>
    <name evidence="4" type="ORF">BKP35_05795</name>
</gene>
<evidence type="ECO:0000313" key="5">
    <source>
        <dbReference type="Proteomes" id="UP000180098"/>
    </source>
</evidence>
<comment type="similarity">
    <text evidence="1">Belongs to the serpin family.</text>
</comment>
<evidence type="ECO:0000313" key="4">
    <source>
        <dbReference type="EMBL" id="OIJ14726.1"/>
    </source>
</evidence>
<dbReference type="InterPro" id="IPR023795">
    <property type="entry name" value="Serpin_CS"/>
</dbReference>
<dbReference type="InterPro" id="IPR036186">
    <property type="entry name" value="Serpin_sf"/>
</dbReference>
<dbReference type="PANTHER" id="PTHR11461:SF211">
    <property type="entry name" value="GH10112P-RELATED"/>
    <property type="match status" value="1"/>
</dbReference>
<feature type="domain" description="Serpin" evidence="3">
    <location>
        <begin position="51"/>
        <end position="408"/>
    </location>
</feature>